<dbReference type="Proteomes" id="UP000075391">
    <property type="component" value="Unassembled WGS sequence"/>
</dbReference>
<comment type="caution">
    <text evidence="1">The sequence shown here is derived from an EMBL/GenBank/DDBJ whole genome shotgun (WGS) entry which is preliminary data.</text>
</comment>
<organism evidence="1 2">
    <name type="scientific">Bdellovibrio bacteriovorus</name>
    <dbReference type="NCBI Taxonomy" id="959"/>
    <lineage>
        <taxon>Bacteria</taxon>
        <taxon>Pseudomonadati</taxon>
        <taxon>Bdellovibrionota</taxon>
        <taxon>Bdellovibrionia</taxon>
        <taxon>Bdellovibrionales</taxon>
        <taxon>Pseudobdellovibrionaceae</taxon>
        <taxon>Bdellovibrio</taxon>
    </lineage>
</organism>
<evidence type="ECO:0000313" key="2">
    <source>
        <dbReference type="Proteomes" id="UP000075391"/>
    </source>
</evidence>
<dbReference type="RefSeq" id="WP_063242953.1">
    <property type="nucleotide sequence ID" value="NZ_LUKF01000003.1"/>
</dbReference>
<reference evidence="1 2" key="1">
    <citation type="submission" date="2016-03" db="EMBL/GenBank/DDBJ databases">
        <authorList>
            <person name="Ploux O."/>
        </authorList>
    </citation>
    <scope>NUCLEOTIDE SEQUENCE [LARGE SCALE GENOMIC DNA]</scope>
    <source>
        <strain evidence="1 2">BER2</strain>
    </source>
</reference>
<protein>
    <submittedName>
        <fullName evidence="1">Uncharacterized protein</fullName>
    </submittedName>
</protein>
<proteinExistence type="predicted"/>
<gene>
    <name evidence="1" type="ORF">AZI85_15195</name>
</gene>
<dbReference type="AlphaFoldDB" id="A0A150WUG4"/>
<sequence length="158" mass="17140">MDILLANPTRKVVEAAGNIGEIVKSKIFGSSTFANPWYVNTVSNTVIGDSQISLKCSGGRPVLLWIGGFNAKFSQEAISTAINGSMRLIRNASVIANPSLQISLGTGTFFQQPSSFWFIDENPPAGTNNYYLDANRTGSGNASDRYRFDNCVLYAMEL</sequence>
<name>A0A150WUG4_BDEBC</name>
<evidence type="ECO:0000313" key="1">
    <source>
        <dbReference type="EMBL" id="KYG70036.1"/>
    </source>
</evidence>
<accession>A0A150WUG4</accession>
<dbReference type="EMBL" id="LUKF01000003">
    <property type="protein sequence ID" value="KYG70036.1"/>
    <property type="molecule type" value="Genomic_DNA"/>
</dbReference>